<dbReference type="PRINTS" id="PR00480">
    <property type="entry name" value="ASTACIN"/>
</dbReference>
<feature type="binding site" evidence="10">
    <location>
        <position position="152"/>
    </location>
    <ligand>
        <name>Zn(2+)</name>
        <dbReference type="ChEBI" id="CHEBI:29105"/>
        <note>catalytic</note>
    </ligand>
</feature>
<reference evidence="13" key="1">
    <citation type="submission" date="2020-11" db="EMBL/GenBank/DDBJ databases">
        <authorList>
            <person name="Whitehead M."/>
        </authorList>
    </citation>
    <scope>NUCLEOTIDE SEQUENCE</scope>
    <source>
        <strain evidence="13">EGII</strain>
    </source>
</reference>
<dbReference type="Pfam" id="PF01400">
    <property type="entry name" value="Astacin"/>
    <property type="match status" value="1"/>
</dbReference>
<dbReference type="CDD" id="cd04280">
    <property type="entry name" value="ZnMc_astacin_like"/>
    <property type="match status" value="1"/>
</dbReference>
<comment type="cofactor">
    <cofactor evidence="10 11">
        <name>Zn(2+)</name>
        <dbReference type="ChEBI" id="CHEBI:29105"/>
    </cofactor>
    <text evidence="10 11">Binds 1 zinc ion per subunit.</text>
</comment>
<evidence type="ECO:0000259" key="12">
    <source>
        <dbReference type="PROSITE" id="PS51864"/>
    </source>
</evidence>
<dbReference type="FunFam" id="3.40.390.10:FF:000015">
    <property type="entry name" value="Meprin A subunit"/>
    <property type="match status" value="1"/>
</dbReference>
<evidence type="ECO:0000256" key="8">
    <source>
        <dbReference type="ARBA" id="ARBA00023157"/>
    </source>
</evidence>
<evidence type="ECO:0000256" key="1">
    <source>
        <dbReference type="ARBA" id="ARBA00022670"/>
    </source>
</evidence>
<feature type="chain" id="PRO_5033104225" description="Metalloendopeptidase" evidence="11">
    <location>
        <begin position="30"/>
        <end position="254"/>
    </location>
</feature>
<feature type="domain" description="Peptidase M12A" evidence="12">
    <location>
        <begin position="55"/>
        <end position="253"/>
    </location>
</feature>
<sequence length="254" mass="29057">MFNSSVVMLFFNSIALLIFSVAFLTASTAEDADAKKKLRSHLKRDRLIANGKQLRFRYGLIGRWADAIVPYEIEGSFIKKELTAINNAFKEYHTKTCIRFKPRSSERDYIVIRRDNTGCWSSLGRLGGRQVVNLQSTLCFRYYGTPMHEFMHALGFMHEQNRAERDSYIRVLSQNVKNGAMVNFQKGSALEHCAFGIPYDYASIMHYAKTSFSKNGKPTIEALKQTNEARLMGQRNGFSKGDIAKLNAMYKCRK</sequence>
<dbReference type="OrthoDB" id="291007at2759"/>
<comment type="caution">
    <text evidence="13">The sequence shown here is derived from an EMBL/GenBank/DDBJ whole genome shotgun (WGS) entry which is preliminary data.</text>
</comment>
<dbReference type="InterPro" id="IPR001506">
    <property type="entry name" value="Peptidase_M12A"/>
</dbReference>
<evidence type="ECO:0000256" key="11">
    <source>
        <dbReference type="RuleBase" id="RU361183"/>
    </source>
</evidence>
<dbReference type="EC" id="3.4.24.-" evidence="11"/>
<name>A0A811TZ83_CERCA</name>
<keyword evidence="3 11" id="KW-0732">Signal</keyword>
<feature type="disulfide bond" evidence="10">
    <location>
        <begin position="97"/>
        <end position="252"/>
    </location>
</feature>
<dbReference type="SUPFAM" id="SSF55486">
    <property type="entry name" value="Metalloproteases ('zincins'), catalytic domain"/>
    <property type="match status" value="1"/>
</dbReference>
<dbReference type="GO" id="GO:0004222">
    <property type="term" value="F:metalloendopeptidase activity"/>
    <property type="evidence" value="ECO:0007669"/>
    <property type="project" value="UniProtKB-UniRule"/>
</dbReference>
<comment type="caution">
    <text evidence="10">Lacks conserved residue(s) required for the propagation of feature annotation.</text>
</comment>
<feature type="signal peptide" evidence="11">
    <location>
        <begin position="1"/>
        <end position="29"/>
    </location>
</feature>
<evidence type="ECO:0000313" key="13">
    <source>
        <dbReference type="EMBL" id="CAD6991380.1"/>
    </source>
</evidence>
<keyword evidence="6 10" id="KW-0482">Metalloprotease</keyword>
<dbReference type="SMART" id="SM00235">
    <property type="entry name" value="ZnMc"/>
    <property type="match status" value="1"/>
</dbReference>
<evidence type="ECO:0000256" key="5">
    <source>
        <dbReference type="ARBA" id="ARBA00022833"/>
    </source>
</evidence>
<dbReference type="Proteomes" id="UP000606786">
    <property type="component" value="Unassembled WGS sequence"/>
</dbReference>
<organism evidence="13 14">
    <name type="scientific">Ceratitis capitata</name>
    <name type="common">Mediterranean fruit fly</name>
    <name type="synonym">Tephritis capitata</name>
    <dbReference type="NCBI Taxonomy" id="7213"/>
    <lineage>
        <taxon>Eukaryota</taxon>
        <taxon>Metazoa</taxon>
        <taxon>Ecdysozoa</taxon>
        <taxon>Arthropoda</taxon>
        <taxon>Hexapoda</taxon>
        <taxon>Insecta</taxon>
        <taxon>Pterygota</taxon>
        <taxon>Neoptera</taxon>
        <taxon>Endopterygota</taxon>
        <taxon>Diptera</taxon>
        <taxon>Brachycera</taxon>
        <taxon>Muscomorpha</taxon>
        <taxon>Tephritoidea</taxon>
        <taxon>Tephritidae</taxon>
        <taxon>Ceratitis</taxon>
        <taxon>Ceratitis</taxon>
    </lineage>
</organism>
<keyword evidence="5 10" id="KW-0862">Zinc</keyword>
<feature type="active site" evidence="10">
    <location>
        <position position="149"/>
    </location>
</feature>
<evidence type="ECO:0000256" key="6">
    <source>
        <dbReference type="ARBA" id="ARBA00023049"/>
    </source>
</evidence>
<keyword evidence="1 10" id="KW-0645">Protease</keyword>
<keyword evidence="2 10" id="KW-0479">Metal-binding</keyword>
<dbReference type="InterPro" id="IPR024079">
    <property type="entry name" value="MetalloPept_cat_dom_sf"/>
</dbReference>
<proteinExistence type="predicted"/>
<evidence type="ECO:0000313" key="14">
    <source>
        <dbReference type="Proteomes" id="UP000606786"/>
    </source>
</evidence>
<evidence type="ECO:0000256" key="4">
    <source>
        <dbReference type="ARBA" id="ARBA00022801"/>
    </source>
</evidence>
<evidence type="ECO:0000256" key="3">
    <source>
        <dbReference type="ARBA" id="ARBA00022729"/>
    </source>
</evidence>
<keyword evidence="8 10" id="KW-1015">Disulfide bond</keyword>
<accession>A0A811TZ83</accession>
<evidence type="ECO:0000256" key="9">
    <source>
        <dbReference type="ARBA" id="ARBA00023180"/>
    </source>
</evidence>
<keyword evidence="14" id="KW-1185">Reference proteome</keyword>
<dbReference type="Gene3D" id="3.40.390.10">
    <property type="entry name" value="Collagenase (Catalytic Domain)"/>
    <property type="match status" value="1"/>
</dbReference>
<dbReference type="EMBL" id="CAJHJT010000001">
    <property type="protein sequence ID" value="CAD6991380.1"/>
    <property type="molecule type" value="Genomic_DNA"/>
</dbReference>
<evidence type="ECO:0000256" key="7">
    <source>
        <dbReference type="ARBA" id="ARBA00023145"/>
    </source>
</evidence>
<dbReference type="PANTHER" id="PTHR10127">
    <property type="entry name" value="DISCOIDIN, CUB, EGF, LAMININ , AND ZINC METALLOPROTEASE DOMAIN CONTAINING"/>
    <property type="match status" value="1"/>
</dbReference>
<gene>
    <name evidence="13" type="ORF">CCAP1982_LOCUS308</name>
</gene>
<keyword evidence="9" id="KW-0325">Glycoprotein</keyword>
<feature type="binding site" evidence="10">
    <location>
        <position position="148"/>
    </location>
    <ligand>
        <name>Zn(2+)</name>
        <dbReference type="ChEBI" id="CHEBI:29105"/>
        <note>catalytic</note>
    </ligand>
</feature>
<dbReference type="InterPro" id="IPR006026">
    <property type="entry name" value="Peptidase_Metallo"/>
</dbReference>
<evidence type="ECO:0000256" key="10">
    <source>
        <dbReference type="PROSITE-ProRule" id="PRU01211"/>
    </source>
</evidence>
<dbReference type="PANTHER" id="PTHR10127:SF780">
    <property type="entry name" value="METALLOENDOPEPTIDASE"/>
    <property type="match status" value="1"/>
</dbReference>
<dbReference type="GO" id="GO:0008270">
    <property type="term" value="F:zinc ion binding"/>
    <property type="evidence" value="ECO:0007669"/>
    <property type="project" value="UniProtKB-UniRule"/>
</dbReference>
<evidence type="ECO:0000256" key="2">
    <source>
        <dbReference type="ARBA" id="ARBA00022723"/>
    </source>
</evidence>
<feature type="binding site" evidence="10">
    <location>
        <position position="158"/>
    </location>
    <ligand>
        <name>Zn(2+)</name>
        <dbReference type="ChEBI" id="CHEBI:29105"/>
        <note>catalytic</note>
    </ligand>
</feature>
<dbReference type="AlphaFoldDB" id="A0A811TZ83"/>
<dbReference type="PROSITE" id="PS51864">
    <property type="entry name" value="ASTACIN"/>
    <property type="match status" value="1"/>
</dbReference>
<keyword evidence="4 10" id="KW-0378">Hydrolase</keyword>
<protein>
    <recommendedName>
        <fullName evidence="11">Metalloendopeptidase</fullName>
        <ecNumber evidence="11">3.4.24.-</ecNumber>
    </recommendedName>
</protein>
<dbReference type="InterPro" id="IPR034035">
    <property type="entry name" value="Astacin-like_dom"/>
</dbReference>
<keyword evidence="7" id="KW-0865">Zymogen</keyword>
<dbReference type="GO" id="GO:0006508">
    <property type="term" value="P:proteolysis"/>
    <property type="evidence" value="ECO:0007669"/>
    <property type="project" value="UniProtKB-KW"/>
</dbReference>